<keyword evidence="3" id="KW-0812">Transmembrane</keyword>
<keyword evidence="6" id="KW-1185">Reference proteome</keyword>
<keyword evidence="3" id="KW-0472">Membrane</keyword>
<evidence type="ECO:0000259" key="4">
    <source>
        <dbReference type="Pfam" id="PF10181"/>
    </source>
</evidence>
<proteinExistence type="inferred from homology"/>
<keyword evidence="3" id="KW-1133">Transmembrane helix</keyword>
<sequence length="178" mass="20164">MNRPANLVKLYDDDDILDYRYIHSNTMACVLKSVLLLVSMILIYQIVINGMTLNYLPLNLSQKHTFLVTVTVTVLINRLITINKVEYVTVIPNVGIQLKQTSGLFITTQNQLDFIPSSQVIDVVINEGFKGLLVVYYLAIMVRDRTKLSIVLPGAKVTIDDYITIRKDMRSKLSKLAT</sequence>
<evidence type="ECO:0000256" key="3">
    <source>
        <dbReference type="SAM" id="Phobius"/>
    </source>
</evidence>
<evidence type="ECO:0000313" key="6">
    <source>
        <dbReference type="Proteomes" id="UP000774326"/>
    </source>
</evidence>
<evidence type="ECO:0000256" key="1">
    <source>
        <dbReference type="ARBA" id="ARBA00004687"/>
    </source>
</evidence>
<dbReference type="Proteomes" id="UP000774326">
    <property type="component" value="Unassembled WGS sequence"/>
</dbReference>
<dbReference type="OrthoDB" id="6256716at2759"/>
<dbReference type="PANTHER" id="PTHR15231:SF1">
    <property type="entry name" value="PHOSPHATIDYLINOSITOL N-ACETYLGLUCOSAMINYLTRANSFERASE SUBUNIT H"/>
    <property type="match status" value="1"/>
</dbReference>
<dbReference type="PANTHER" id="PTHR15231">
    <property type="entry name" value="PHOSPHATIDYLINOSITOL N-ACETYLGLUCOSAMINYLTRANSFERASE SUBUNIT H"/>
    <property type="match status" value="1"/>
</dbReference>
<comment type="pathway">
    <text evidence="1">Glycolipid biosynthesis; glycosylphosphatidylinositol-anchor biosynthesis.</text>
</comment>
<protein>
    <recommendedName>
        <fullName evidence="4">Phosphatidylinositol N-acetylglucosaminyltransferase subunit H conserved domain-containing protein</fullName>
    </recommendedName>
</protein>
<organism evidence="5 6">
    <name type="scientific">Wickerhamomyces pijperi</name>
    <name type="common">Yeast</name>
    <name type="synonym">Pichia pijperi</name>
    <dbReference type="NCBI Taxonomy" id="599730"/>
    <lineage>
        <taxon>Eukaryota</taxon>
        <taxon>Fungi</taxon>
        <taxon>Dikarya</taxon>
        <taxon>Ascomycota</taxon>
        <taxon>Saccharomycotina</taxon>
        <taxon>Saccharomycetes</taxon>
        <taxon>Phaffomycetales</taxon>
        <taxon>Wickerhamomycetaceae</taxon>
        <taxon>Wickerhamomyces</taxon>
    </lineage>
</organism>
<comment type="caution">
    <text evidence="5">The sequence shown here is derived from an EMBL/GenBank/DDBJ whole genome shotgun (WGS) entry which is preliminary data.</text>
</comment>
<name>A0A9P8Q6R7_WICPI</name>
<dbReference type="InterPro" id="IPR044215">
    <property type="entry name" value="PIG-H"/>
</dbReference>
<accession>A0A9P8Q6R7</accession>
<evidence type="ECO:0000256" key="2">
    <source>
        <dbReference type="ARBA" id="ARBA00009610"/>
    </source>
</evidence>
<dbReference type="GO" id="GO:0000506">
    <property type="term" value="C:glycosylphosphatidylinositol-N-acetylglucosaminyltransferase (GPI-GnT) complex"/>
    <property type="evidence" value="ECO:0007669"/>
    <property type="project" value="InterPro"/>
</dbReference>
<feature type="transmembrane region" description="Helical" evidence="3">
    <location>
        <begin position="34"/>
        <end position="56"/>
    </location>
</feature>
<dbReference type="AlphaFoldDB" id="A0A9P8Q6R7"/>
<reference evidence="5" key="1">
    <citation type="journal article" date="2021" name="Open Biol.">
        <title>Shared evolutionary footprints suggest mitochondrial oxidative damage underlies multiple complex I losses in fungi.</title>
        <authorList>
            <person name="Schikora-Tamarit M.A."/>
            <person name="Marcet-Houben M."/>
            <person name="Nosek J."/>
            <person name="Gabaldon T."/>
        </authorList>
    </citation>
    <scope>NUCLEOTIDE SEQUENCE</scope>
    <source>
        <strain evidence="5">CBS2887</strain>
    </source>
</reference>
<feature type="domain" description="Phosphatidylinositol N-acetylglucosaminyltransferase subunit H conserved" evidence="4">
    <location>
        <begin position="88"/>
        <end position="151"/>
    </location>
</feature>
<dbReference type="GO" id="GO:0006506">
    <property type="term" value="P:GPI anchor biosynthetic process"/>
    <property type="evidence" value="ECO:0007669"/>
    <property type="project" value="InterPro"/>
</dbReference>
<dbReference type="EMBL" id="JAEUBG010002048">
    <property type="protein sequence ID" value="KAH3685382.1"/>
    <property type="molecule type" value="Genomic_DNA"/>
</dbReference>
<dbReference type="Pfam" id="PF10181">
    <property type="entry name" value="PIG-H"/>
    <property type="match status" value="1"/>
</dbReference>
<reference evidence="5" key="2">
    <citation type="submission" date="2021-01" db="EMBL/GenBank/DDBJ databases">
        <authorList>
            <person name="Schikora-Tamarit M.A."/>
        </authorList>
    </citation>
    <scope>NUCLEOTIDE SEQUENCE</scope>
    <source>
        <strain evidence="5">CBS2887</strain>
    </source>
</reference>
<evidence type="ECO:0000313" key="5">
    <source>
        <dbReference type="EMBL" id="KAH3685382.1"/>
    </source>
</evidence>
<gene>
    <name evidence="5" type="ORF">WICPIJ_003667</name>
</gene>
<comment type="similarity">
    <text evidence="2">Belongs to the PIGH family.</text>
</comment>
<dbReference type="InterPro" id="IPR019328">
    <property type="entry name" value="PIGH-H_dom"/>
</dbReference>